<protein>
    <submittedName>
        <fullName evidence="1">Uncharacterized protein</fullName>
    </submittedName>
</protein>
<evidence type="ECO:0000313" key="2">
    <source>
        <dbReference type="Proteomes" id="UP001501126"/>
    </source>
</evidence>
<organism evidence="1 2">
    <name type="scientific">Wandonia haliotis</name>
    <dbReference type="NCBI Taxonomy" id="574963"/>
    <lineage>
        <taxon>Bacteria</taxon>
        <taxon>Pseudomonadati</taxon>
        <taxon>Bacteroidota</taxon>
        <taxon>Flavobacteriia</taxon>
        <taxon>Flavobacteriales</taxon>
        <taxon>Crocinitomicaceae</taxon>
        <taxon>Wandonia</taxon>
    </lineage>
</organism>
<sequence length="67" mass="7417">MAITRDIIRNVNSKISSRGIKHTRSNSSTGINIVVNRGNVSYSKVFSREEINEIYKGALKGHGSKKV</sequence>
<reference evidence="2" key="1">
    <citation type="journal article" date="2019" name="Int. J. Syst. Evol. Microbiol.">
        <title>The Global Catalogue of Microorganisms (GCM) 10K type strain sequencing project: providing services to taxonomists for standard genome sequencing and annotation.</title>
        <authorList>
            <consortium name="The Broad Institute Genomics Platform"/>
            <consortium name="The Broad Institute Genome Sequencing Center for Infectious Disease"/>
            <person name="Wu L."/>
            <person name="Ma J."/>
        </authorList>
    </citation>
    <scope>NUCLEOTIDE SEQUENCE [LARGE SCALE GENOMIC DNA]</scope>
    <source>
        <strain evidence="2">JCM 16083</strain>
    </source>
</reference>
<evidence type="ECO:0000313" key="1">
    <source>
        <dbReference type="EMBL" id="GAA0874386.1"/>
    </source>
</evidence>
<dbReference type="Proteomes" id="UP001501126">
    <property type="component" value="Unassembled WGS sequence"/>
</dbReference>
<accession>A0ABP3Y273</accession>
<comment type="caution">
    <text evidence="1">The sequence shown here is derived from an EMBL/GenBank/DDBJ whole genome shotgun (WGS) entry which is preliminary data.</text>
</comment>
<dbReference type="EMBL" id="BAAAFH010000003">
    <property type="protein sequence ID" value="GAA0874386.1"/>
    <property type="molecule type" value="Genomic_DNA"/>
</dbReference>
<proteinExistence type="predicted"/>
<keyword evidence="2" id="KW-1185">Reference proteome</keyword>
<gene>
    <name evidence="1" type="ORF">GCM10009118_07940</name>
</gene>
<name>A0ABP3Y273_9FLAO</name>